<name>T1CT80_9ZZZZ</name>
<dbReference type="GO" id="GO:0006310">
    <property type="term" value="P:DNA recombination"/>
    <property type="evidence" value="ECO:0007669"/>
    <property type="project" value="UniProtKB-KW"/>
</dbReference>
<dbReference type="GO" id="GO:0015074">
    <property type="term" value="P:DNA integration"/>
    <property type="evidence" value="ECO:0007669"/>
    <property type="project" value="InterPro"/>
</dbReference>
<dbReference type="InterPro" id="IPR011010">
    <property type="entry name" value="DNA_brk_join_enz"/>
</dbReference>
<proteinExistence type="predicted"/>
<comment type="caution">
    <text evidence="2">The sequence shown here is derived from an EMBL/GenBank/DDBJ whole genome shotgun (WGS) entry which is preliminary data.</text>
</comment>
<feature type="non-terminal residue" evidence="2">
    <location>
        <position position="81"/>
    </location>
</feature>
<dbReference type="Gene3D" id="1.10.443.10">
    <property type="entry name" value="Intergrase catalytic core"/>
    <property type="match status" value="1"/>
</dbReference>
<feature type="non-terminal residue" evidence="2">
    <location>
        <position position="1"/>
    </location>
</feature>
<dbReference type="EMBL" id="AUZY01002656">
    <property type="protein sequence ID" value="EQD71844.1"/>
    <property type="molecule type" value="Genomic_DNA"/>
</dbReference>
<accession>T1CT80</accession>
<reference evidence="2" key="1">
    <citation type="submission" date="2013-08" db="EMBL/GenBank/DDBJ databases">
        <authorList>
            <person name="Mendez C."/>
            <person name="Richter M."/>
            <person name="Ferrer M."/>
            <person name="Sanchez J."/>
        </authorList>
    </citation>
    <scope>NUCLEOTIDE SEQUENCE</scope>
</reference>
<sequence>RVHHALQRFEHEYHLVEPKSARSRRTVMLPLVARSALGRHHLRQQRERARSGELWQEHGLVFTTATGQPLDATGVTSGLQR</sequence>
<dbReference type="SUPFAM" id="SSF56349">
    <property type="entry name" value="DNA breaking-rejoining enzymes"/>
    <property type="match status" value="1"/>
</dbReference>
<dbReference type="AlphaFoldDB" id="T1CT80"/>
<gene>
    <name evidence="2" type="ORF">B1B_04225</name>
</gene>
<evidence type="ECO:0000256" key="1">
    <source>
        <dbReference type="ARBA" id="ARBA00023172"/>
    </source>
</evidence>
<reference evidence="2" key="2">
    <citation type="journal article" date="2014" name="ISME J.">
        <title>Microbial stratification in low pH oxic and suboxic macroscopic growths along an acid mine drainage.</title>
        <authorList>
            <person name="Mendez-Garcia C."/>
            <person name="Mesa V."/>
            <person name="Sprenger R.R."/>
            <person name="Richter M."/>
            <person name="Diez M.S."/>
            <person name="Solano J."/>
            <person name="Bargiela R."/>
            <person name="Golyshina O.V."/>
            <person name="Manteca A."/>
            <person name="Ramos J.L."/>
            <person name="Gallego J.R."/>
            <person name="Llorente I."/>
            <person name="Martins Dos Santos V.A."/>
            <person name="Jensen O.N."/>
            <person name="Pelaez A.I."/>
            <person name="Sanchez J."/>
            <person name="Ferrer M."/>
        </authorList>
    </citation>
    <scope>NUCLEOTIDE SEQUENCE</scope>
</reference>
<keyword evidence="1" id="KW-0233">DNA recombination</keyword>
<dbReference type="GO" id="GO:0003677">
    <property type="term" value="F:DNA binding"/>
    <property type="evidence" value="ECO:0007669"/>
    <property type="project" value="InterPro"/>
</dbReference>
<dbReference type="InterPro" id="IPR013762">
    <property type="entry name" value="Integrase-like_cat_sf"/>
</dbReference>
<organism evidence="2">
    <name type="scientific">mine drainage metagenome</name>
    <dbReference type="NCBI Taxonomy" id="410659"/>
    <lineage>
        <taxon>unclassified sequences</taxon>
        <taxon>metagenomes</taxon>
        <taxon>ecological metagenomes</taxon>
    </lineage>
</organism>
<protein>
    <submittedName>
        <fullName evidence="2">Phage integrase</fullName>
    </submittedName>
</protein>
<evidence type="ECO:0000313" key="2">
    <source>
        <dbReference type="EMBL" id="EQD71844.1"/>
    </source>
</evidence>